<keyword evidence="2" id="KW-1185">Reference proteome</keyword>
<dbReference type="RefSeq" id="XP_007401220.1">
    <property type="nucleotide sequence ID" value="XM_007401158.1"/>
</dbReference>
<sequence length="55" mass="5847">MRSPPNATGMPNEDALLLGLDTLKRILSMFAANSPLFGASATTCIARVELTIHAF</sequence>
<proteinExistence type="predicted"/>
<dbReference type="AlphaFoldDB" id="K5VTX9"/>
<protein>
    <submittedName>
        <fullName evidence="1">Uncharacterized protein</fullName>
    </submittedName>
</protein>
<dbReference type="HOGENOM" id="CLU_3033115_0_0_1"/>
<dbReference type="EMBL" id="JH930479">
    <property type="protein sequence ID" value="EKM50024.1"/>
    <property type="molecule type" value="Genomic_DNA"/>
</dbReference>
<gene>
    <name evidence="1" type="ORF">PHACADRAFT_264508</name>
</gene>
<name>K5VTX9_PHACS</name>
<accession>K5VTX9</accession>
<dbReference type="GeneID" id="18918836"/>
<dbReference type="InParanoid" id="K5VTX9"/>
<evidence type="ECO:0000313" key="1">
    <source>
        <dbReference type="EMBL" id="EKM50024.1"/>
    </source>
</evidence>
<evidence type="ECO:0000313" key="2">
    <source>
        <dbReference type="Proteomes" id="UP000008370"/>
    </source>
</evidence>
<dbReference type="Proteomes" id="UP000008370">
    <property type="component" value="Unassembled WGS sequence"/>
</dbReference>
<organism evidence="1 2">
    <name type="scientific">Phanerochaete carnosa (strain HHB-10118-sp)</name>
    <name type="common">White-rot fungus</name>
    <name type="synonym">Peniophora carnosa</name>
    <dbReference type="NCBI Taxonomy" id="650164"/>
    <lineage>
        <taxon>Eukaryota</taxon>
        <taxon>Fungi</taxon>
        <taxon>Dikarya</taxon>
        <taxon>Basidiomycota</taxon>
        <taxon>Agaricomycotina</taxon>
        <taxon>Agaricomycetes</taxon>
        <taxon>Polyporales</taxon>
        <taxon>Phanerochaetaceae</taxon>
        <taxon>Phanerochaete</taxon>
    </lineage>
</organism>
<reference evidence="1 2" key="1">
    <citation type="journal article" date="2012" name="BMC Genomics">
        <title>Comparative genomics of the white-rot fungi, Phanerochaete carnosa and P. chrysosporium, to elucidate the genetic basis of the distinct wood types they colonize.</title>
        <authorList>
            <person name="Suzuki H."/>
            <person name="MacDonald J."/>
            <person name="Syed K."/>
            <person name="Salamov A."/>
            <person name="Hori C."/>
            <person name="Aerts A."/>
            <person name="Henrissat B."/>
            <person name="Wiebenga A."/>
            <person name="vanKuyk P.A."/>
            <person name="Barry K."/>
            <person name="Lindquist E."/>
            <person name="LaButti K."/>
            <person name="Lapidus A."/>
            <person name="Lucas S."/>
            <person name="Coutinho P."/>
            <person name="Gong Y."/>
            <person name="Samejima M."/>
            <person name="Mahadevan R."/>
            <person name="Abou-Zaid M."/>
            <person name="de Vries R.P."/>
            <person name="Igarashi K."/>
            <person name="Yadav J.S."/>
            <person name="Grigoriev I.V."/>
            <person name="Master E.R."/>
        </authorList>
    </citation>
    <scope>NUCLEOTIDE SEQUENCE [LARGE SCALE GENOMIC DNA]</scope>
    <source>
        <strain evidence="1 2">HHB-10118-sp</strain>
    </source>
</reference>
<dbReference type="KEGG" id="pco:PHACADRAFT_264508"/>